<dbReference type="GO" id="GO:0005737">
    <property type="term" value="C:cytoplasm"/>
    <property type="evidence" value="ECO:0007669"/>
    <property type="project" value="TreeGrafter"/>
</dbReference>
<accession>A0A8K0MRU8</accession>
<evidence type="ECO:0000256" key="2">
    <source>
        <dbReference type="ARBA" id="ARBA00022821"/>
    </source>
</evidence>
<evidence type="ECO:0000313" key="6">
    <source>
        <dbReference type="EMBL" id="KAF3456292.1"/>
    </source>
</evidence>
<dbReference type="PANTHER" id="PTHR31213:SF55">
    <property type="entry name" value="STRESS-INDUCED PROTEIN SAM22"/>
    <property type="match status" value="1"/>
</dbReference>
<reference evidence="6" key="1">
    <citation type="submission" date="2020-03" db="EMBL/GenBank/DDBJ databases">
        <title>A high-quality chromosome-level genome assembly of a woody plant with both climbing and erect habits, Rhamnella rubrinervis.</title>
        <authorList>
            <person name="Lu Z."/>
            <person name="Yang Y."/>
            <person name="Zhu X."/>
            <person name="Sun Y."/>
        </authorList>
    </citation>
    <scope>NUCLEOTIDE SEQUENCE</scope>
    <source>
        <strain evidence="6">BYM</strain>
        <tissue evidence="6">Leaf</tissue>
    </source>
</reference>
<protein>
    <recommendedName>
        <fullName evidence="5">Bet v I/Major latex protein domain-containing protein</fullName>
    </recommendedName>
</protein>
<dbReference type="PROSITE" id="PS00451">
    <property type="entry name" value="PATHOGENESIS_BETVI"/>
    <property type="match status" value="1"/>
</dbReference>
<feature type="domain" description="Bet v I/Major latex protein" evidence="5">
    <location>
        <begin position="3"/>
        <end position="95"/>
    </location>
</feature>
<comment type="similarity">
    <text evidence="1 4">Belongs to the BetVI family.</text>
</comment>
<dbReference type="GO" id="GO:0010427">
    <property type="term" value="F:abscisic acid binding"/>
    <property type="evidence" value="ECO:0007669"/>
    <property type="project" value="InterPro"/>
</dbReference>
<gene>
    <name evidence="6" type="ORF">FNV43_RR00942</name>
</gene>
<dbReference type="InterPro" id="IPR023393">
    <property type="entry name" value="START-like_dom_sf"/>
</dbReference>
<dbReference type="GO" id="GO:0005634">
    <property type="term" value="C:nucleus"/>
    <property type="evidence" value="ECO:0007669"/>
    <property type="project" value="TreeGrafter"/>
</dbReference>
<dbReference type="EMBL" id="VOIH02000001">
    <property type="protein sequence ID" value="KAF3456292.1"/>
    <property type="molecule type" value="Genomic_DNA"/>
</dbReference>
<keyword evidence="7" id="KW-1185">Reference proteome</keyword>
<dbReference type="InterPro" id="IPR050279">
    <property type="entry name" value="Plant_def-hormone_signal"/>
</dbReference>
<keyword evidence="2 4" id="KW-0611">Plant defense</keyword>
<keyword evidence="3 4" id="KW-0568">Pathogenesis-related protein</keyword>
<dbReference type="PANTHER" id="PTHR31213">
    <property type="entry name" value="OS08G0374000 PROTEIN-RELATED"/>
    <property type="match status" value="1"/>
</dbReference>
<sequence>MTGSPFKYVVHQIDAVDTENHTFGYTVVDGDLLGEELEKIAYETKIVAGADGGSILKNTGKYFTMGDHGIKEEFVNEGKEKALALLKAVETYLVANPDAYI</sequence>
<dbReference type="PRINTS" id="PR00634">
    <property type="entry name" value="BETALLERGEN"/>
</dbReference>
<evidence type="ECO:0000256" key="1">
    <source>
        <dbReference type="ARBA" id="ARBA00009744"/>
    </source>
</evidence>
<dbReference type="Proteomes" id="UP000796880">
    <property type="component" value="Unassembled WGS sequence"/>
</dbReference>
<dbReference type="FunFam" id="3.30.530.20:FF:000007">
    <property type="entry name" value="Major pollen allergen Bet v 1-A"/>
    <property type="match status" value="1"/>
</dbReference>
<dbReference type="OrthoDB" id="1858506at2759"/>
<evidence type="ECO:0000259" key="5">
    <source>
        <dbReference type="Pfam" id="PF00407"/>
    </source>
</evidence>
<dbReference type="CDD" id="cd07816">
    <property type="entry name" value="Bet_v1-like"/>
    <property type="match status" value="1"/>
</dbReference>
<evidence type="ECO:0000313" key="7">
    <source>
        <dbReference type="Proteomes" id="UP000796880"/>
    </source>
</evidence>
<dbReference type="Pfam" id="PF00407">
    <property type="entry name" value="Bet_v_1"/>
    <property type="match status" value="1"/>
</dbReference>
<evidence type="ECO:0000256" key="4">
    <source>
        <dbReference type="RuleBase" id="RU000409"/>
    </source>
</evidence>
<name>A0A8K0MRU8_9ROSA</name>
<dbReference type="InterPro" id="IPR000916">
    <property type="entry name" value="Bet_v_I/MLP"/>
</dbReference>
<dbReference type="GO" id="GO:0009738">
    <property type="term" value="P:abscisic acid-activated signaling pathway"/>
    <property type="evidence" value="ECO:0007669"/>
    <property type="project" value="InterPro"/>
</dbReference>
<evidence type="ECO:0000256" key="3">
    <source>
        <dbReference type="ARBA" id="ARBA00023265"/>
    </source>
</evidence>
<dbReference type="GO" id="GO:0004864">
    <property type="term" value="F:protein phosphatase inhibitor activity"/>
    <property type="evidence" value="ECO:0007669"/>
    <property type="project" value="InterPro"/>
</dbReference>
<proteinExistence type="inferred from homology"/>
<dbReference type="InterPro" id="IPR024949">
    <property type="entry name" value="Bet_v_I_allergen"/>
</dbReference>
<dbReference type="Gene3D" id="3.30.530.20">
    <property type="match status" value="1"/>
</dbReference>
<dbReference type="GO" id="GO:0038023">
    <property type="term" value="F:signaling receptor activity"/>
    <property type="evidence" value="ECO:0007669"/>
    <property type="project" value="InterPro"/>
</dbReference>
<dbReference type="GO" id="GO:0006952">
    <property type="term" value="P:defense response"/>
    <property type="evidence" value="ECO:0007669"/>
    <property type="project" value="UniProtKB-KW"/>
</dbReference>
<dbReference type="SUPFAM" id="SSF55961">
    <property type="entry name" value="Bet v1-like"/>
    <property type="match status" value="1"/>
</dbReference>
<organism evidence="6 7">
    <name type="scientific">Rhamnella rubrinervis</name>
    <dbReference type="NCBI Taxonomy" id="2594499"/>
    <lineage>
        <taxon>Eukaryota</taxon>
        <taxon>Viridiplantae</taxon>
        <taxon>Streptophyta</taxon>
        <taxon>Embryophyta</taxon>
        <taxon>Tracheophyta</taxon>
        <taxon>Spermatophyta</taxon>
        <taxon>Magnoliopsida</taxon>
        <taxon>eudicotyledons</taxon>
        <taxon>Gunneridae</taxon>
        <taxon>Pentapetalae</taxon>
        <taxon>rosids</taxon>
        <taxon>fabids</taxon>
        <taxon>Rosales</taxon>
        <taxon>Rhamnaceae</taxon>
        <taxon>rhamnoid group</taxon>
        <taxon>Rhamneae</taxon>
        <taxon>Rhamnella</taxon>
    </lineage>
</organism>
<comment type="caution">
    <text evidence="6">The sequence shown here is derived from an EMBL/GenBank/DDBJ whole genome shotgun (WGS) entry which is preliminary data.</text>
</comment>
<dbReference type="AlphaFoldDB" id="A0A8K0MRU8"/>